<dbReference type="Gene3D" id="3.40.50.300">
    <property type="entry name" value="P-loop containing nucleotide triphosphate hydrolases"/>
    <property type="match status" value="1"/>
</dbReference>
<dbReference type="Pfam" id="PF00004">
    <property type="entry name" value="AAA"/>
    <property type="match status" value="1"/>
</dbReference>
<evidence type="ECO:0000313" key="11">
    <source>
        <dbReference type="EMBL" id="KAF2078551.1"/>
    </source>
</evidence>
<dbReference type="CDD" id="cd00009">
    <property type="entry name" value="AAA"/>
    <property type="match status" value="1"/>
</dbReference>
<keyword evidence="5" id="KW-0238">DNA-binding</keyword>
<sequence length="882" mass="101136">MIIGAKRSFSPLKSQDQDSDNDNNDNDNNNNNNDKLKSEIFTKKFKKDNNLSSIEFEIAQSSNLIIKKNFINITTFSGNRKTRSINLDNSNNTTTPSYQESINKSSSVNLLSKSIPDLLKEIEDKEHNDLLESLKENNKNELVQRNGNEGQSKVDNRLWVDKYSPISYHDLISDDKMNRDIYNWLKLWDHVVFDKPLPKTATKLPQQQDTRAITSKYNNSNIMNNNHYQYTNLLTALQDDGTPQIKVLLLTGGPGLGKTTLAHILAKQAGYLPVEINASEKRSGESFERMFLDAIEMKSMFLDRKPNCLIIDEIDGISGRDNGPVELILKLIENSVKHGQLKKNDDGSHNDQDDANYEEYENQQNKSDGGMEKKKKNEKKKAPVTRLLRPIICICNDQYAPSLRKLRQKAFVFNFSPPKKTRLLGRLKEICVNESLASSDTALTSLIDMTGSDIRSCINSLQFIKSKHGSFESSTLKANKASFVVGLKDMERGLFDLWKDLFKQSTSTTSASSQARSMITPKSKSIMMPAYEKSPQYDQLKQQVNACSQKEKLIEGLFENYLSNMTNDFSFEKTIDCLDWMIFSDTLGPELQESFHSIVPLAIHTRCTTYAPKVIYPHADYDNFVKKKNIQSIKDSFYQDLDPSILCFLSKNNFAIDFVYPFMDILSPALRAVSPQLYSQREKLNLNHLLEIMKSFKLVYQVDYTKEFNNYRDNSDKDKDKDKDNNDKEKKYNNSNNNNNNTPHFKLEPPIDVFLYYQHLTSDQYVKRYRLSNNQKQIVSSALVTYKPLHVQKAEEEAKRLAKEKEKEKFKTPVKPISKIAAEKQPLPVLKDFFGRIIPISPESNDKSNSSGSGNPQHPIKYRYQEGFTNAIKKTVYVKDFL</sequence>
<comment type="subcellular location">
    <subcellularLocation>
        <location evidence="1">Nucleus</location>
    </subcellularLocation>
</comment>
<keyword evidence="3" id="KW-0547">Nucleotide-binding</keyword>
<dbReference type="GO" id="GO:0003677">
    <property type="term" value="F:DNA binding"/>
    <property type="evidence" value="ECO:0007669"/>
    <property type="project" value="UniProtKB-KW"/>
</dbReference>
<feature type="domain" description="AAA+ ATPase" evidence="10">
    <location>
        <begin position="244"/>
        <end position="416"/>
    </location>
</feature>
<evidence type="ECO:0000256" key="4">
    <source>
        <dbReference type="ARBA" id="ARBA00022840"/>
    </source>
</evidence>
<evidence type="ECO:0000256" key="9">
    <source>
        <dbReference type="SAM" id="MobiDB-lite"/>
    </source>
</evidence>
<keyword evidence="7" id="KW-0131">Cell cycle</keyword>
<feature type="compositionally biased region" description="Basic and acidic residues" evidence="9">
    <location>
        <begin position="711"/>
        <end position="732"/>
    </location>
</feature>
<feature type="region of interest" description="Disordered" evidence="9">
    <location>
        <begin position="711"/>
        <end position="745"/>
    </location>
</feature>
<dbReference type="InterPro" id="IPR053016">
    <property type="entry name" value="CTF18-RFC_complex"/>
</dbReference>
<dbReference type="Proteomes" id="UP000695562">
    <property type="component" value="Unassembled WGS sequence"/>
</dbReference>
<evidence type="ECO:0000256" key="7">
    <source>
        <dbReference type="ARBA" id="ARBA00023306"/>
    </source>
</evidence>
<feature type="region of interest" description="Disordered" evidence="9">
    <location>
        <begin position="1"/>
        <end position="37"/>
    </location>
</feature>
<feature type="region of interest" description="Disordered" evidence="9">
    <location>
        <begin position="81"/>
        <end position="100"/>
    </location>
</feature>
<evidence type="ECO:0000256" key="6">
    <source>
        <dbReference type="ARBA" id="ARBA00023242"/>
    </source>
</evidence>
<dbReference type="EMBL" id="AJWJ01000003">
    <property type="protein sequence ID" value="KAF2078551.1"/>
    <property type="molecule type" value="Genomic_DNA"/>
</dbReference>
<dbReference type="InterPro" id="IPR003959">
    <property type="entry name" value="ATPase_AAA_core"/>
</dbReference>
<dbReference type="PANTHER" id="PTHR46765">
    <property type="entry name" value="P-LOOP CONTAINING NUCLEOSIDE TRIPHOSPHATE HYDROLASES SUPERFAMILY PROTEIN"/>
    <property type="match status" value="1"/>
</dbReference>
<evidence type="ECO:0000256" key="3">
    <source>
        <dbReference type="ARBA" id="ARBA00022741"/>
    </source>
</evidence>
<dbReference type="InterPro" id="IPR047854">
    <property type="entry name" value="RFC_lid"/>
</dbReference>
<proteinExistence type="inferred from homology"/>
<organism evidence="11 12">
    <name type="scientific">Polysphondylium violaceum</name>
    <dbReference type="NCBI Taxonomy" id="133409"/>
    <lineage>
        <taxon>Eukaryota</taxon>
        <taxon>Amoebozoa</taxon>
        <taxon>Evosea</taxon>
        <taxon>Eumycetozoa</taxon>
        <taxon>Dictyostelia</taxon>
        <taxon>Dictyosteliales</taxon>
        <taxon>Dictyosteliaceae</taxon>
        <taxon>Polysphondylium</taxon>
    </lineage>
</organism>
<dbReference type="OrthoDB" id="2195431at2759"/>
<dbReference type="GO" id="GO:0006260">
    <property type="term" value="P:DNA replication"/>
    <property type="evidence" value="ECO:0007669"/>
    <property type="project" value="UniProtKB-KW"/>
</dbReference>
<keyword evidence="6" id="KW-0539">Nucleus</keyword>
<accession>A0A8J4QBJ2</accession>
<evidence type="ECO:0000256" key="1">
    <source>
        <dbReference type="ARBA" id="ARBA00004123"/>
    </source>
</evidence>
<evidence type="ECO:0000259" key="10">
    <source>
        <dbReference type="SMART" id="SM00382"/>
    </source>
</evidence>
<comment type="caution">
    <text evidence="11">The sequence shown here is derived from an EMBL/GenBank/DDBJ whole genome shotgun (WGS) entry which is preliminary data.</text>
</comment>
<dbReference type="GO" id="GO:0005634">
    <property type="term" value="C:nucleus"/>
    <property type="evidence" value="ECO:0007669"/>
    <property type="project" value="UniProtKB-SubCell"/>
</dbReference>
<feature type="region of interest" description="Disordered" evidence="9">
    <location>
        <begin position="841"/>
        <end position="861"/>
    </location>
</feature>
<evidence type="ECO:0000256" key="8">
    <source>
        <dbReference type="ARBA" id="ARBA00043975"/>
    </source>
</evidence>
<dbReference type="AlphaFoldDB" id="A0A8J4QBJ2"/>
<protein>
    <recommendedName>
        <fullName evidence="10">AAA+ ATPase domain-containing protein</fullName>
    </recommendedName>
</protein>
<dbReference type="SMART" id="SM00382">
    <property type="entry name" value="AAA"/>
    <property type="match status" value="1"/>
</dbReference>
<gene>
    <name evidence="11" type="ORF">CYY_000175</name>
</gene>
<reference evidence="11" key="1">
    <citation type="submission" date="2020-01" db="EMBL/GenBank/DDBJ databases">
        <title>Development of genomics and gene disruption for Polysphondylium violaceum indicates a role for the polyketide synthase stlB in stalk morphogenesis.</title>
        <authorList>
            <person name="Narita B."/>
            <person name="Kawabe Y."/>
            <person name="Kin K."/>
            <person name="Saito T."/>
            <person name="Gibbs R."/>
            <person name="Kuspa A."/>
            <person name="Muzny D."/>
            <person name="Queller D."/>
            <person name="Richards S."/>
            <person name="Strassman J."/>
            <person name="Sucgang R."/>
            <person name="Worley K."/>
            <person name="Schaap P."/>
        </authorList>
    </citation>
    <scope>NUCLEOTIDE SEQUENCE</scope>
    <source>
        <strain evidence="11">QSvi11</strain>
    </source>
</reference>
<dbReference type="PANTHER" id="PTHR46765:SF1">
    <property type="entry name" value="P-LOOP CONTAINING NUCLEOSIDE TRIPHOSPHATE HYDROLASES SUPERFAMILY PROTEIN"/>
    <property type="match status" value="1"/>
</dbReference>
<dbReference type="GO" id="GO:0016887">
    <property type="term" value="F:ATP hydrolysis activity"/>
    <property type="evidence" value="ECO:0007669"/>
    <property type="project" value="InterPro"/>
</dbReference>
<dbReference type="GO" id="GO:0005524">
    <property type="term" value="F:ATP binding"/>
    <property type="evidence" value="ECO:0007669"/>
    <property type="project" value="UniProtKB-KW"/>
</dbReference>
<evidence type="ECO:0000313" key="12">
    <source>
        <dbReference type="Proteomes" id="UP000695562"/>
    </source>
</evidence>
<name>A0A8J4QBJ2_9MYCE</name>
<feature type="region of interest" description="Disordered" evidence="9">
    <location>
        <begin position="359"/>
        <end position="381"/>
    </location>
</feature>
<dbReference type="SUPFAM" id="SSF52540">
    <property type="entry name" value="P-loop containing nucleoside triphosphate hydrolases"/>
    <property type="match status" value="1"/>
</dbReference>
<evidence type="ECO:0000256" key="2">
    <source>
        <dbReference type="ARBA" id="ARBA00022705"/>
    </source>
</evidence>
<dbReference type="CDD" id="cd18140">
    <property type="entry name" value="HLD_clamp_RFC"/>
    <property type="match status" value="1"/>
</dbReference>
<dbReference type="InterPro" id="IPR027417">
    <property type="entry name" value="P-loop_NTPase"/>
</dbReference>
<dbReference type="Gene3D" id="1.10.8.60">
    <property type="match status" value="1"/>
</dbReference>
<keyword evidence="12" id="KW-1185">Reference proteome</keyword>
<dbReference type="InterPro" id="IPR003593">
    <property type="entry name" value="AAA+_ATPase"/>
</dbReference>
<comment type="similarity">
    <text evidence="8">Belongs to the activator 1 small subunits family. CTF18 subfamily.</text>
</comment>
<keyword evidence="2" id="KW-0235">DNA replication</keyword>
<evidence type="ECO:0000256" key="5">
    <source>
        <dbReference type="ARBA" id="ARBA00023125"/>
    </source>
</evidence>
<keyword evidence="4" id="KW-0067">ATP-binding</keyword>